<protein>
    <submittedName>
        <fullName evidence="2">Uncharacterized protein</fullName>
    </submittedName>
</protein>
<dbReference type="Proteomes" id="UP000309676">
    <property type="component" value="Unassembled WGS sequence"/>
</dbReference>
<reference evidence="2 3" key="1">
    <citation type="submission" date="2019-05" db="EMBL/GenBank/DDBJ databases">
        <authorList>
            <person name="Narsing Rao M.P."/>
            <person name="Li W.J."/>
        </authorList>
    </citation>
    <scope>NUCLEOTIDE SEQUENCE [LARGE SCALE GENOMIC DNA]</scope>
    <source>
        <strain evidence="2 3">SYSU_K30003</strain>
    </source>
</reference>
<organism evidence="2 3">
    <name type="scientific">Paenibacillus antri</name>
    <dbReference type="NCBI Taxonomy" id="2582848"/>
    <lineage>
        <taxon>Bacteria</taxon>
        <taxon>Bacillati</taxon>
        <taxon>Bacillota</taxon>
        <taxon>Bacilli</taxon>
        <taxon>Bacillales</taxon>
        <taxon>Paenibacillaceae</taxon>
        <taxon>Paenibacillus</taxon>
    </lineage>
</organism>
<dbReference type="EMBL" id="VCIW01000003">
    <property type="protein sequence ID" value="TLS53062.1"/>
    <property type="molecule type" value="Genomic_DNA"/>
</dbReference>
<sequence>MDKKLTKFDIMMALGFIFALVVGVGAFFFGLQTGKEQTDAKYQAMIAELTDEKNQNNVSYHQQQLVSFYHTVLLPFREFQDTWFRHSETIGAGGSSTDADALLKELGRLAREHAGEIKPTTIPEVSPLLRESQANYLKSLTLFAEATDRLQNGPDGAALAETMRQDPYVAEAAGFALTAQAQYYESIWKWNEANEPGLVGADAITKDNLTFEEWRKLPLNGKNVFLARALSAAGAFSPFYPQDVAARIDDLDAEGRIGQLQLGDLRSAVEMLLSTGAVRSNDFFRSKEKHYEGEKLPQLPFFY</sequence>
<dbReference type="AlphaFoldDB" id="A0A5R9G9G0"/>
<keyword evidence="1" id="KW-0472">Membrane</keyword>
<keyword evidence="1" id="KW-1133">Transmembrane helix</keyword>
<proteinExistence type="predicted"/>
<dbReference type="OrthoDB" id="2649144at2"/>
<evidence type="ECO:0000313" key="2">
    <source>
        <dbReference type="EMBL" id="TLS53062.1"/>
    </source>
</evidence>
<keyword evidence="3" id="KW-1185">Reference proteome</keyword>
<accession>A0A5R9G9G0</accession>
<comment type="caution">
    <text evidence="2">The sequence shown here is derived from an EMBL/GenBank/DDBJ whole genome shotgun (WGS) entry which is preliminary data.</text>
</comment>
<name>A0A5R9G9G0_9BACL</name>
<gene>
    <name evidence="2" type="ORF">FE782_06755</name>
</gene>
<evidence type="ECO:0000256" key="1">
    <source>
        <dbReference type="SAM" id="Phobius"/>
    </source>
</evidence>
<feature type="transmembrane region" description="Helical" evidence="1">
    <location>
        <begin position="12"/>
        <end position="31"/>
    </location>
</feature>
<dbReference type="RefSeq" id="WP_138193303.1">
    <property type="nucleotide sequence ID" value="NZ_VCIW01000003.1"/>
</dbReference>
<evidence type="ECO:0000313" key="3">
    <source>
        <dbReference type="Proteomes" id="UP000309676"/>
    </source>
</evidence>
<keyword evidence="1" id="KW-0812">Transmembrane</keyword>